<dbReference type="EMBL" id="QXJM01000029">
    <property type="protein sequence ID" value="RIE03980.1"/>
    <property type="molecule type" value="Genomic_DNA"/>
</dbReference>
<keyword evidence="7" id="KW-1185">Reference proteome</keyword>
<feature type="transmembrane region" description="Helical" evidence="5">
    <location>
        <begin position="63"/>
        <end position="80"/>
    </location>
</feature>
<dbReference type="GO" id="GO:0016020">
    <property type="term" value="C:membrane"/>
    <property type="evidence" value="ECO:0007669"/>
    <property type="project" value="UniProtKB-SubCell"/>
</dbReference>
<reference evidence="6 7" key="1">
    <citation type="submission" date="2018-09" db="EMBL/GenBank/DDBJ databases">
        <title>Cohnella cavernae sp. nov., isolated from a karst cave.</title>
        <authorList>
            <person name="Zhu H."/>
        </authorList>
    </citation>
    <scope>NUCLEOTIDE SEQUENCE [LARGE SCALE GENOMIC DNA]</scope>
    <source>
        <strain evidence="6 7">K2E09-144</strain>
    </source>
</reference>
<evidence type="ECO:0000256" key="3">
    <source>
        <dbReference type="ARBA" id="ARBA00022989"/>
    </source>
</evidence>
<evidence type="ECO:0000256" key="2">
    <source>
        <dbReference type="ARBA" id="ARBA00022692"/>
    </source>
</evidence>
<dbReference type="RefSeq" id="WP_119148656.1">
    <property type="nucleotide sequence ID" value="NZ_QXJM01000029.1"/>
</dbReference>
<evidence type="ECO:0000256" key="5">
    <source>
        <dbReference type="SAM" id="Phobius"/>
    </source>
</evidence>
<dbReference type="Proteomes" id="UP000266340">
    <property type="component" value="Unassembled WGS sequence"/>
</dbReference>
<protein>
    <submittedName>
        <fullName evidence="6">LrgB family protein</fullName>
    </submittedName>
</protein>
<dbReference type="PANTHER" id="PTHR30249">
    <property type="entry name" value="PUTATIVE SEROTONIN TRANSPORTER"/>
    <property type="match status" value="1"/>
</dbReference>
<comment type="caution">
    <text evidence="6">The sequence shown here is derived from an EMBL/GenBank/DDBJ whole genome shotgun (WGS) entry which is preliminary data.</text>
</comment>
<keyword evidence="3 5" id="KW-1133">Transmembrane helix</keyword>
<dbReference type="PANTHER" id="PTHR30249:SF0">
    <property type="entry name" value="PLASTIDAL GLYCOLATE_GLYCERATE TRANSLOCATOR 1, CHLOROPLASTIC"/>
    <property type="match status" value="1"/>
</dbReference>
<evidence type="ECO:0000256" key="1">
    <source>
        <dbReference type="ARBA" id="ARBA00004141"/>
    </source>
</evidence>
<sequence>MSAQWMNQPLFGVAVSVIAYSVSLLVHERVRWLHPLFVGAGSLILLLSLADIPYEYYEKGGELLTFFLGPATVALGVPLYKHRERIRFQLLAVLSGISVGAIAAIVSTGLLVWGLGGSREAILSAMPKSVSSPIALELSRLTGGNPELSATLTVVTGLVGSMLGGAWLKLLGISGELPLGIATGTAAHGIGTAKLLRQSESLGSYSGFAMAVNGILTGIMYIPLSGG</sequence>
<feature type="transmembrane region" description="Helical" evidence="5">
    <location>
        <begin position="148"/>
        <end position="168"/>
    </location>
</feature>
<comment type="subcellular location">
    <subcellularLocation>
        <location evidence="1">Membrane</location>
        <topology evidence="1">Multi-pass membrane protein</topology>
    </subcellularLocation>
</comment>
<evidence type="ECO:0000256" key="4">
    <source>
        <dbReference type="ARBA" id="ARBA00023136"/>
    </source>
</evidence>
<dbReference type="AlphaFoldDB" id="A0A398CP90"/>
<gene>
    <name evidence="6" type="ORF">D3H35_08455</name>
</gene>
<organism evidence="6 7">
    <name type="scientific">Cohnella faecalis</name>
    <dbReference type="NCBI Taxonomy" id="2315694"/>
    <lineage>
        <taxon>Bacteria</taxon>
        <taxon>Bacillati</taxon>
        <taxon>Bacillota</taxon>
        <taxon>Bacilli</taxon>
        <taxon>Bacillales</taxon>
        <taxon>Paenibacillaceae</taxon>
        <taxon>Cohnella</taxon>
    </lineage>
</organism>
<evidence type="ECO:0000313" key="6">
    <source>
        <dbReference type="EMBL" id="RIE03980.1"/>
    </source>
</evidence>
<evidence type="ECO:0000313" key="7">
    <source>
        <dbReference type="Proteomes" id="UP000266340"/>
    </source>
</evidence>
<feature type="transmembrane region" description="Helical" evidence="5">
    <location>
        <begin position="92"/>
        <end position="116"/>
    </location>
</feature>
<accession>A0A398CP90</accession>
<keyword evidence="2 5" id="KW-0812">Transmembrane</keyword>
<dbReference type="OrthoDB" id="9811701at2"/>
<dbReference type="Pfam" id="PF04172">
    <property type="entry name" value="LrgB"/>
    <property type="match status" value="1"/>
</dbReference>
<proteinExistence type="predicted"/>
<feature type="transmembrane region" description="Helical" evidence="5">
    <location>
        <begin position="202"/>
        <end position="224"/>
    </location>
</feature>
<name>A0A398CP90_9BACL</name>
<feature type="transmembrane region" description="Helical" evidence="5">
    <location>
        <begin position="33"/>
        <end position="57"/>
    </location>
</feature>
<dbReference type="InterPro" id="IPR007300">
    <property type="entry name" value="CidB/LrgB"/>
</dbReference>
<keyword evidence="4 5" id="KW-0472">Membrane</keyword>
<feature type="transmembrane region" description="Helical" evidence="5">
    <location>
        <begin position="6"/>
        <end position="26"/>
    </location>
</feature>